<evidence type="ECO:0000313" key="3">
    <source>
        <dbReference type="Proteomes" id="UP000320055"/>
    </source>
</evidence>
<gene>
    <name evidence="2" type="ORF">H1P_3520006</name>
</gene>
<keyword evidence="1" id="KW-0812">Transmembrane</keyword>
<keyword evidence="1" id="KW-0472">Membrane</keyword>
<protein>
    <submittedName>
        <fullName evidence="2">Uncharacterized protein</fullName>
    </submittedName>
</protein>
<organism evidence="2 3">
    <name type="scientific">Hyella patelloides LEGE 07179</name>
    <dbReference type="NCBI Taxonomy" id="945734"/>
    <lineage>
        <taxon>Bacteria</taxon>
        <taxon>Bacillati</taxon>
        <taxon>Cyanobacteriota</taxon>
        <taxon>Cyanophyceae</taxon>
        <taxon>Pleurocapsales</taxon>
        <taxon>Hyellaceae</taxon>
        <taxon>Hyella</taxon>
    </lineage>
</organism>
<proteinExistence type="predicted"/>
<evidence type="ECO:0000313" key="2">
    <source>
        <dbReference type="EMBL" id="VEP15624.1"/>
    </source>
</evidence>
<dbReference type="AlphaFoldDB" id="A0A563VVY5"/>
<feature type="transmembrane region" description="Helical" evidence="1">
    <location>
        <begin position="15"/>
        <end position="33"/>
    </location>
</feature>
<keyword evidence="3" id="KW-1185">Reference proteome</keyword>
<evidence type="ECO:0000256" key="1">
    <source>
        <dbReference type="SAM" id="Phobius"/>
    </source>
</evidence>
<keyword evidence="1" id="KW-1133">Transmembrane helix</keyword>
<dbReference type="EMBL" id="CAACVJ010000282">
    <property type="protein sequence ID" value="VEP15624.1"/>
    <property type="molecule type" value="Genomic_DNA"/>
</dbReference>
<name>A0A563VVY5_9CYAN</name>
<reference evidence="2 3" key="1">
    <citation type="submission" date="2019-01" db="EMBL/GenBank/DDBJ databases">
        <authorList>
            <person name="Brito A."/>
        </authorList>
    </citation>
    <scope>NUCLEOTIDE SEQUENCE [LARGE SCALE GENOMIC DNA]</scope>
    <source>
        <strain evidence="2">1</strain>
    </source>
</reference>
<dbReference type="Proteomes" id="UP000320055">
    <property type="component" value="Unassembled WGS sequence"/>
</dbReference>
<sequence length="38" mass="4718">MEITTMVNINLPNKFVILHYFIELIGYRFLYYLRSYID</sequence>
<accession>A0A563VVY5</accession>